<protein>
    <recommendedName>
        <fullName evidence="2">PH domain-containing protein</fullName>
    </recommendedName>
</protein>
<feature type="domain" description="PH" evidence="2">
    <location>
        <begin position="287"/>
        <end position="401"/>
    </location>
</feature>
<feature type="region of interest" description="Disordered" evidence="1">
    <location>
        <begin position="1332"/>
        <end position="1367"/>
    </location>
</feature>
<feature type="compositionally biased region" description="Polar residues" evidence="1">
    <location>
        <begin position="187"/>
        <end position="196"/>
    </location>
</feature>
<organism evidence="3">
    <name type="scientific">Schistocephalus solidus</name>
    <name type="common">Tapeworm</name>
    <dbReference type="NCBI Taxonomy" id="70667"/>
    <lineage>
        <taxon>Eukaryota</taxon>
        <taxon>Metazoa</taxon>
        <taxon>Spiralia</taxon>
        <taxon>Lophotrochozoa</taxon>
        <taxon>Platyhelminthes</taxon>
        <taxon>Cestoda</taxon>
        <taxon>Eucestoda</taxon>
        <taxon>Diphyllobothriidea</taxon>
        <taxon>Diphyllobothriidae</taxon>
        <taxon>Schistocephalus</taxon>
    </lineage>
</organism>
<feature type="region of interest" description="Disordered" evidence="1">
    <location>
        <begin position="435"/>
        <end position="456"/>
    </location>
</feature>
<evidence type="ECO:0000256" key="1">
    <source>
        <dbReference type="SAM" id="MobiDB-lite"/>
    </source>
</evidence>
<accession>A0A0X3PPK7</accession>
<evidence type="ECO:0000259" key="2">
    <source>
        <dbReference type="PROSITE" id="PS50003"/>
    </source>
</evidence>
<proteinExistence type="predicted"/>
<dbReference type="InterPro" id="IPR001849">
    <property type="entry name" value="PH_domain"/>
</dbReference>
<feature type="region of interest" description="Disordered" evidence="1">
    <location>
        <begin position="877"/>
        <end position="988"/>
    </location>
</feature>
<feature type="region of interest" description="Disordered" evidence="1">
    <location>
        <begin position="64"/>
        <end position="106"/>
    </location>
</feature>
<dbReference type="SUPFAM" id="SSF50729">
    <property type="entry name" value="PH domain-like"/>
    <property type="match status" value="2"/>
</dbReference>
<feature type="region of interest" description="Disordered" evidence="1">
    <location>
        <begin position="484"/>
        <end position="503"/>
    </location>
</feature>
<reference evidence="3" key="1">
    <citation type="submission" date="2016-01" db="EMBL/GenBank/DDBJ databases">
        <title>Reference transcriptome for the parasite Schistocephalus solidus: insights into the molecular evolution of parasitism.</title>
        <authorList>
            <person name="Hebert F.O."/>
            <person name="Grambauer S."/>
            <person name="Barber I."/>
            <person name="Landry C.R."/>
            <person name="Aubin-Horth N."/>
        </authorList>
    </citation>
    <scope>NUCLEOTIDE SEQUENCE</scope>
</reference>
<feature type="compositionally biased region" description="Acidic residues" evidence="1">
    <location>
        <begin position="920"/>
        <end position="934"/>
    </location>
</feature>
<feature type="compositionally biased region" description="Polar residues" evidence="1">
    <location>
        <begin position="1161"/>
        <end position="1179"/>
    </location>
</feature>
<name>A0A0X3PPK7_SCHSO</name>
<feature type="region of interest" description="Disordered" evidence="1">
    <location>
        <begin position="180"/>
        <end position="209"/>
    </location>
</feature>
<feature type="region of interest" description="Disordered" evidence="1">
    <location>
        <begin position="1077"/>
        <end position="1102"/>
    </location>
</feature>
<feature type="compositionally biased region" description="Low complexity" evidence="1">
    <location>
        <begin position="87"/>
        <end position="98"/>
    </location>
</feature>
<dbReference type="SMART" id="SM00233">
    <property type="entry name" value="PH"/>
    <property type="match status" value="2"/>
</dbReference>
<feature type="compositionally biased region" description="Basic residues" evidence="1">
    <location>
        <begin position="197"/>
        <end position="208"/>
    </location>
</feature>
<dbReference type="EMBL" id="GEEE01009596">
    <property type="protein sequence ID" value="JAP53629.1"/>
    <property type="molecule type" value="Transcribed_RNA"/>
</dbReference>
<dbReference type="PROSITE" id="PS50003">
    <property type="entry name" value="PH_DOMAIN"/>
    <property type="match status" value="1"/>
</dbReference>
<feature type="region of interest" description="Disordered" evidence="1">
    <location>
        <begin position="223"/>
        <end position="254"/>
    </location>
</feature>
<feature type="compositionally biased region" description="Polar residues" evidence="1">
    <location>
        <begin position="1338"/>
        <end position="1347"/>
    </location>
</feature>
<feature type="compositionally biased region" description="Polar residues" evidence="1">
    <location>
        <begin position="1248"/>
        <end position="1258"/>
    </location>
</feature>
<feature type="compositionally biased region" description="Low complexity" evidence="1">
    <location>
        <begin position="489"/>
        <end position="503"/>
    </location>
</feature>
<feature type="compositionally biased region" description="Low complexity" evidence="1">
    <location>
        <begin position="970"/>
        <end position="986"/>
    </location>
</feature>
<evidence type="ECO:0000313" key="3">
    <source>
        <dbReference type="EMBL" id="JAP53629.1"/>
    </source>
</evidence>
<feature type="region of interest" description="Disordered" evidence="1">
    <location>
        <begin position="511"/>
        <end position="536"/>
    </location>
</feature>
<gene>
    <name evidence="3" type="ORF">TR149269</name>
</gene>
<feature type="compositionally biased region" description="Low complexity" evidence="1">
    <location>
        <begin position="1212"/>
        <end position="1247"/>
    </location>
</feature>
<feature type="region of interest" description="Disordered" evidence="1">
    <location>
        <begin position="1161"/>
        <end position="1258"/>
    </location>
</feature>
<feature type="compositionally biased region" description="Polar residues" evidence="1">
    <location>
        <begin position="226"/>
        <end position="254"/>
    </location>
</feature>
<feature type="compositionally biased region" description="Basic residues" evidence="1">
    <location>
        <begin position="1348"/>
        <end position="1367"/>
    </location>
</feature>
<sequence>MDLVEALLPGLKSFLLNDLDRETLSVVAEAKRRALLERLEVLAFGPCPPVPDNPVDAVPTALPEAQNHHHSPISKRYSLPPSISGCPDTSDGTPTSSSVHHPHFERGSPAQWSLEEVPDAFLDCSSSPEYETPADFAHLVAAAAAATNASATMPQTPVERGSAVTKLLPSAPVSQRRCTLQQQQQQSLVTPPSRTHPTWHHQQHKSAPTHRYSLAERARFSLSPDAKTTSSDFSVTTSNGIASTQRDTIPPTHSDQLVYPETGTLSLPKKSATACSSSRNFFPPTDTVTLSGSLYHRYKPNKWTRLGLCMLTTSARFLGFKKSPTGSGGANGASTTQFSSAPPSVSVFLCSASSAVYAGRDSGMDHVIKITHPAPQLATVLAADTEEEALIWIQQINQYAQGNTPVAVHPSTLDGSPFVSPSTVVPQPSDIVAKRSSGSRLTAVRRKDGRPQSLLVSSTSNVPVSSLLAQATLAVGNRRSEYFDTQEDSGFSGPLSSSSSAADATSAEGPLISFVPTDPALHVGEPAHQRPTSYADFSSPRNSITYDFLQTRASNLLSSVRRKVTESLHSRRRFRKSMFDLSSSSRDLTTVATAAAAAAGEFNEESFATPPPPPAACVTSEGHILVGFGWGQLDSGASLLSCPATSSGSVFPASFSSLTSPRIRSRRSLVSLRSPPSATEFEPARTIDAVGERCAPESPTPNSSTLATAYSLLTSVQAVVSSEAFISIPGRLPWTKHWCVLRASVLEIYLSNSCPAVEPGRVTSPSPVFSLPLKPKLVELSLAGDKRHRSAIKLSAPSLCRSALFFDALDKVSMGTWIRGILCALGHIDQPSTQRRPSDVTVTTISTPPVLHLRQLPVSCPYDPVLKPNRFSDVSFERGGHRYSLPDPPTVAGGRSEEPFTTPLPGHFRRSDITPIVSNDESDTPEPADDEGPLYDEVATPLPASTGSPHEPTHRWSLPLPTTRTAAAEPSRQALSPSASQPSQSRSGERVLLHLDLNAQPLPPLISAHPSRAPSTMRSIYSNVYEPAGEESTAGCKSTMAASDYDTVGMDSTASTTTASDRTAHLRRTLSLDQMQLPVKSTADSNSPHRRPRSLPPCRRNAPAHLAKKTLLSLQAKEDTSEADSAGYCKPNRRQIIDSFLHHSSESALTAAVARSFSCMSGSSTRQLPSGHSEVTASTLPPRLPPSSLPLRDLLQSIGLDVEMPPTPPPTTALAPSPARTASPSSSSSSPSSSSISASCESTNSISGEGTNQETTSDAAAVAAAATAAAAAVAGPSPLRASDVASRSVEPVKRLHDALRHLDAVLLHPDLGSAFIADCEIVVSNDCDKSPIEAPVATSPQSMTNLTKRNRRRHRSARRNRNRNRKT</sequence>